<comment type="caution">
    <text evidence="1">The sequence shown here is derived from an EMBL/GenBank/DDBJ whole genome shotgun (WGS) entry which is preliminary data.</text>
</comment>
<organism evidence="1 2">
    <name type="scientific">Herbaspirillum huttiense</name>
    <dbReference type="NCBI Taxonomy" id="863372"/>
    <lineage>
        <taxon>Bacteria</taxon>
        <taxon>Pseudomonadati</taxon>
        <taxon>Pseudomonadota</taxon>
        <taxon>Betaproteobacteria</taxon>
        <taxon>Burkholderiales</taxon>
        <taxon>Oxalobacteraceae</taxon>
        <taxon>Herbaspirillum</taxon>
    </lineage>
</organism>
<gene>
    <name evidence="1" type="ORF">RI046_05640</name>
</gene>
<accession>A0AAJ2H7S5</accession>
<sequence length="47" mass="4774">MAVLIVEHPGEGAGVVLKALHASGLPVRAVAALSELEGEIQKKSLPS</sequence>
<evidence type="ECO:0000313" key="2">
    <source>
        <dbReference type="Proteomes" id="UP001246152"/>
    </source>
</evidence>
<protein>
    <submittedName>
        <fullName evidence="1">Uncharacterized protein</fullName>
    </submittedName>
</protein>
<name>A0AAJ2H7S5_9BURK</name>
<dbReference type="RefSeq" id="WP_259434634.1">
    <property type="nucleotide sequence ID" value="NZ_CP103872.1"/>
</dbReference>
<proteinExistence type="predicted"/>
<reference evidence="1" key="1">
    <citation type="submission" date="2023-04" db="EMBL/GenBank/DDBJ databases">
        <title>Description of first Herbaspirillum huttiense subsp. nephrolepsisexaltata and Herbaspirillum huttiense subsp. lycopersicon.</title>
        <authorList>
            <person name="Poudel M."/>
            <person name="Sharma A."/>
            <person name="Goss E."/>
            <person name="Tapia J.H."/>
            <person name="Harmon C.M."/>
            <person name="Jones J.B."/>
        </authorList>
    </citation>
    <scope>NUCLEOTIDE SEQUENCE</scope>
    <source>
        <strain evidence="1">G21-1742</strain>
    </source>
</reference>
<evidence type="ECO:0000313" key="1">
    <source>
        <dbReference type="EMBL" id="MDR9835165.1"/>
    </source>
</evidence>
<dbReference type="EMBL" id="JAVLSM010000003">
    <property type="protein sequence ID" value="MDR9835165.1"/>
    <property type="molecule type" value="Genomic_DNA"/>
</dbReference>
<dbReference type="Proteomes" id="UP001246152">
    <property type="component" value="Unassembled WGS sequence"/>
</dbReference>
<dbReference type="AlphaFoldDB" id="A0AAJ2H7S5"/>